<comment type="caution">
    <text evidence="1">The sequence shown here is derived from an EMBL/GenBank/DDBJ whole genome shotgun (WGS) entry which is preliminary data.</text>
</comment>
<evidence type="ECO:0000313" key="2">
    <source>
        <dbReference type="Proteomes" id="UP001151532"/>
    </source>
</evidence>
<proteinExistence type="predicted"/>
<dbReference type="SUPFAM" id="SSF52540">
    <property type="entry name" value="P-loop containing nucleoside triphosphate hydrolases"/>
    <property type="match status" value="1"/>
</dbReference>
<dbReference type="EMBL" id="JAPFFK010000008">
    <property type="protein sequence ID" value="KAJ6748856.1"/>
    <property type="molecule type" value="Genomic_DNA"/>
</dbReference>
<keyword evidence="2" id="KW-1185">Reference proteome</keyword>
<dbReference type="InterPro" id="IPR027417">
    <property type="entry name" value="P-loop_NTPase"/>
</dbReference>
<organism evidence="1 2">
    <name type="scientific">Salix purpurea</name>
    <name type="common">Purple osier willow</name>
    <dbReference type="NCBI Taxonomy" id="77065"/>
    <lineage>
        <taxon>Eukaryota</taxon>
        <taxon>Viridiplantae</taxon>
        <taxon>Streptophyta</taxon>
        <taxon>Embryophyta</taxon>
        <taxon>Tracheophyta</taxon>
        <taxon>Spermatophyta</taxon>
        <taxon>Magnoliopsida</taxon>
        <taxon>eudicotyledons</taxon>
        <taxon>Gunneridae</taxon>
        <taxon>Pentapetalae</taxon>
        <taxon>rosids</taxon>
        <taxon>fabids</taxon>
        <taxon>Malpighiales</taxon>
        <taxon>Salicaceae</taxon>
        <taxon>Saliceae</taxon>
        <taxon>Salix</taxon>
    </lineage>
</organism>
<reference evidence="1" key="2">
    <citation type="journal article" date="2023" name="Int. J. Mol. Sci.">
        <title>De Novo Assembly and Annotation of 11 Diverse Shrub Willow (Salix) Genomes Reveals Novel Gene Organization in Sex-Linked Regions.</title>
        <authorList>
            <person name="Hyden B."/>
            <person name="Feng K."/>
            <person name="Yates T.B."/>
            <person name="Jawdy S."/>
            <person name="Cereghino C."/>
            <person name="Smart L.B."/>
            <person name="Muchero W."/>
        </authorList>
    </citation>
    <scope>NUCLEOTIDE SEQUENCE</scope>
    <source>
        <tissue evidence="1">Shoot tip</tissue>
    </source>
</reference>
<name>A0A9Q0ZW35_SALPP</name>
<dbReference type="Proteomes" id="UP001151532">
    <property type="component" value="Chromosome 12"/>
</dbReference>
<dbReference type="OrthoDB" id="818562at2759"/>
<dbReference type="Gene3D" id="3.40.50.300">
    <property type="entry name" value="P-loop containing nucleotide triphosphate hydrolases"/>
    <property type="match status" value="1"/>
</dbReference>
<sequence>MSKINESPNTNSKYEKIISNLPQDDGWKPVGNLYKYQGFWYGPSLLRNVISAQESFTPRPSDIVLCSSPKSGLISMHETGDSITVESLFFLISA</sequence>
<gene>
    <name evidence="1" type="ORF">OIU79_029859</name>
</gene>
<dbReference type="AlphaFoldDB" id="A0A9Q0ZW35"/>
<protein>
    <submittedName>
        <fullName evidence="1">SULFOTRANSFERASE</fullName>
    </submittedName>
</protein>
<accession>A0A9Q0ZW35</accession>
<evidence type="ECO:0000313" key="1">
    <source>
        <dbReference type="EMBL" id="KAJ6748856.1"/>
    </source>
</evidence>
<reference evidence="1" key="1">
    <citation type="submission" date="2022-11" db="EMBL/GenBank/DDBJ databases">
        <authorList>
            <person name="Hyden B.L."/>
            <person name="Feng K."/>
            <person name="Yates T."/>
            <person name="Jawdy S."/>
            <person name="Smart L.B."/>
            <person name="Muchero W."/>
        </authorList>
    </citation>
    <scope>NUCLEOTIDE SEQUENCE</scope>
    <source>
        <tissue evidence="1">Shoot tip</tissue>
    </source>
</reference>